<proteinExistence type="predicted"/>
<keyword evidence="3" id="KW-1185">Reference proteome</keyword>
<evidence type="ECO:0000256" key="1">
    <source>
        <dbReference type="SAM" id="Phobius"/>
    </source>
</evidence>
<keyword evidence="1" id="KW-0472">Membrane</keyword>
<keyword evidence="1" id="KW-1133">Transmembrane helix</keyword>
<gene>
    <name evidence="2" type="ORF">C447_12575</name>
</gene>
<evidence type="ECO:0000313" key="3">
    <source>
        <dbReference type="Proteomes" id="UP000011566"/>
    </source>
</evidence>
<dbReference type="Proteomes" id="UP000011566">
    <property type="component" value="Unassembled WGS sequence"/>
</dbReference>
<protein>
    <submittedName>
        <fullName evidence="2">Uncharacterized protein</fullName>
    </submittedName>
</protein>
<organism evidence="2 3">
    <name type="scientific">Halococcus hamelinensis 100A6</name>
    <dbReference type="NCBI Taxonomy" id="1132509"/>
    <lineage>
        <taxon>Archaea</taxon>
        <taxon>Methanobacteriati</taxon>
        <taxon>Methanobacteriota</taxon>
        <taxon>Stenosarchaea group</taxon>
        <taxon>Halobacteria</taxon>
        <taxon>Halobacteriales</taxon>
        <taxon>Halococcaceae</taxon>
        <taxon>Halococcus</taxon>
    </lineage>
</organism>
<dbReference type="EMBL" id="AOMB01000033">
    <property type="protein sequence ID" value="EMA37806.1"/>
    <property type="molecule type" value="Genomic_DNA"/>
</dbReference>
<dbReference type="InterPro" id="IPR058349">
    <property type="entry name" value="DUF8036"/>
</dbReference>
<feature type="transmembrane region" description="Helical" evidence="1">
    <location>
        <begin position="6"/>
        <end position="26"/>
    </location>
</feature>
<dbReference type="OrthoDB" id="213926at2157"/>
<name>M0LWF8_9EURY</name>
<keyword evidence="1" id="KW-0812">Transmembrane</keyword>
<accession>M0LWF8</accession>
<feature type="transmembrane region" description="Helical" evidence="1">
    <location>
        <begin position="38"/>
        <end position="60"/>
    </location>
</feature>
<dbReference type="PATRIC" id="fig|1132509.6.peg.2894"/>
<dbReference type="RefSeq" id="WP_007694363.1">
    <property type="nucleotide sequence ID" value="NZ_AJRK01000046.1"/>
</dbReference>
<dbReference type="Pfam" id="PF26119">
    <property type="entry name" value="DUF8036"/>
    <property type="match status" value="1"/>
</dbReference>
<reference evidence="2 3" key="1">
    <citation type="journal article" date="2014" name="PLoS Genet.">
        <title>Phylogenetically driven sequencing of extremely halophilic archaea reveals strategies for static and dynamic osmo-response.</title>
        <authorList>
            <person name="Becker E.A."/>
            <person name="Seitzer P.M."/>
            <person name="Tritt A."/>
            <person name="Larsen D."/>
            <person name="Krusor M."/>
            <person name="Yao A.I."/>
            <person name="Wu D."/>
            <person name="Madern D."/>
            <person name="Eisen J.A."/>
            <person name="Darling A.E."/>
            <person name="Facciotti M.T."/>
        </authorList>
    </citation>
    <scope>NUCLEOTIDE SEQUENCE [LARGE SCALE GENOMIC DNA]</scope>
    <source>
        <strain evidence="2 3">100A6</strain>
    </source>
</reference>
<feature type="transmembrane region" description="Helical" evidence="1">
    <location>
        <begin position="80"/>
        <end position="102"/>
    </location>
</feature>
<evidence type="ECO:0000313" key="2">
    <source>
        <dbReference type="EMBL" id="EMA37806.1"/>
    </source>
</evidence>
<dbReference type="AlphaFoldDB" id="M0LWF8"/>
<comment type="caution">
    <text evidence="2">The sequence shown here is derived from an EMBL/GenBank/DDBJ whole genome shotgun (WGS) entry which is preliminary data.</text>
</comment>
<sequence length="103" mass="11329">MDVLVTLLRLSAGLSVVLLVGLIYIWGRNYLVFRSKYAAGLLVFAGLLLLQTGLTTYFYAFHPVVSGWIANPELVHPLPLLVMSSAQVLELAGIALVVWISWD</sequence>
<dbReference type="eggNOG" id="arCOG08127">
    <property type="taxonomic scope" value="Archaea"/>
</dbReference>